<dbReference type="InterPro" id="IPR004330">
    <property type="entry name" value="FAR1_DNA_bnd_dom"/>
</dbReference>
<dbReference type="EMBL" id="CAMAPE010000035">
    <property type="protein sequence ID" value="CAH9098006.1"/>
    <property type="molecule type" value="Genomic_DNA"/>
</dbReference>
<keyword evidence="3" id="KW-1185">Reference proteome</keyword>
<gene>
    <name evidence="2" type="ORF">CEURO_LOCUS14114</name>
</gene>
<dbReference type="Proteomes" id="UP001152484">
    <property type="component" value="Unassembled WGS sequence"/>
</dbReference>
<protein>
    <recommendedName>
        <fullName evidence="1">FAR1 domain-containing protein</fullName>
    </recommendedName>
</protein>
<sequence length="159" mass="18499">MQQLVCNRAGLRQKNYLEKVDRKKPHAPITRTNCKAKFCVRLDRKNQNGSCYFVEQHNHFLTPMYVHPFPAYRAMNDANKAQIDILHMQGVQTCHIMGYMLAQKGGYNGIGFSKKDLYNYLDRHKRVKIQDGDAPFLITKNIRNFPSNLICGLKRVRVI</sequence>
<accession>A0A9P1EEC0</accession>
<reference evidence="2" key="1">
    <citation type="submission" date="2022-07" db="EMBL/GenBank/DDBJ databases">
        <authorList>
            <person name="Macas J."/>
            <person name="Novak P."/>
            <person name="Neumann P."/>
        </authorList>
    </citation>
    <scope>NUCLEOTIDE SEQUENCE</scope>
</reference>
<dbReference type="PANTHER" id="PTHR47718:SF15">
    <property type="entry name" value="PROTEIN FAR1-RELATED SEQUENCE 5-LIKE"/>
    <property type="match status" value="1"/>
</dbReference>
<evidence type="ECO:0000313" key="3">
    <source>
        <dbReference type="Proteomes" id="UP001152484"/>
    </source>
</evidence>
<evidence type="ECO:0000313" key="2">
    <source>
        <dbReference type="EMBL" id="CAH9098006.1"/>
    </source>
</evidence>
<dbReference type="PANTHER" id="PTHR47718">
    <property type="entry name" value="OS01G0519700 PROTEIN"/>
    <property type="match status" value="1"/>
</dbReference>
<evidence type="ECO:0000259" key="1">
    <source>
        <dbReference type="Pfam" id="PF03101"/>
    </source>
</evidence>
<dbReference type="Pfam" id="PF03101">
    <property type="entry name" value="FAR1"/>
    <property type="match status" value="1"/>
</dbReference>
<comment type="caution">
    <text evidence="2">The sequence shown here is derived from an EMBL/GenBank/DDBJ whole genome shotgun (WGS) entry which is preliminary data.</text>
</comment>
<name>A0A9P1EEC0_CUSEU</name>
<organism evidence="2 3">
    <name type="scientific">Cuscuta europaea</name>
    <name type="common">European dodder</name>
    <dbReference type="NCBI Taxonomy" id="41803"/>
    <lineage>
        <taxon>Eukaryota</taxon>
        <taxon>Viridiplantae</taxon>
        <taxon>Streptophyta</taxon>
        <taxon>Embryophyta</taxon>
        <taxon>Tracheophyta</taxon>
        <taxon>Spermatophyta</taxon>
        <taxon>Magnoliopsida</taxon>
        <taxon>eudicotyledons</taxon>
        <taxon>Gunneridae</taxon>
        <taxon>Pentapetalae</taxon>
        <taxon>asterids</taxon>
        <taxon>lamiids</taxon>
        <taxon>Solanales</taxon>
        <taxon>Convolvulaceae</taxon>
        <taxon>Cuscuteae</taxon>
        <taxon>Cuscuta</taxon>
        <taxon>Cuscuta subgen. Cuscuta</taxon>
    </lineage>
</organism>
<dbReference type="OrthoDB" id="1221151at2759"/>
<dbReference type="AlphaFoldDB" id="A0A9P1EEC0"/>
<feature type="domain" description="FAR1" evidence="1">
    <location>
        <begin position="2"/>
        <end position="62"/>
    </location>
</feature>
<proteinExistence type="predicted"/>